<feature type="transmembrane region" description="Helical" evidence="2">
    <location>
        <begin position="154"/>
        <end position="172"/>
    </location>
</feature>
<gene>
    <name evidence="3" type="ORF">SAMN04488133_2723</name>
</gene>
<keyword evidence="2" id="KW-0472">Membrane</keyword>
<feature type="transmembrane region" description="Helical" evidence="2">
    <location>
        <begin position="424"/>
        <end position="445"/>
    </location>
</feature>
<dbReference type="AlphaFoldDB" id="A0A1H6BBM6"/>
<keyword evidence="2" id="KW-1133">Transmembrane helix</keyword>
<dbReference type="GeneID" id="39859619"/>
<feature type="transmembrane region" description="Helical" evidence="2">
    <location>
        <begin position="300"/>
        <end position="323"/>
    </location>
</feature>
<keyword evidence="4" id="KW-1185">Reference proteome</keyword>
<evidence type="ECO:0000313" key="3">
    <source>
        <dbReference type="EMBL" id="SEG58052.1"/>
    </source>
</evidence>
<feature type="transmembrane region" description="Helical" evidence="2">
    <location>
        <begin position="184"/>
        <end position="206"/>
    </location>
</feature>
<dbReference type="Proteomes" id="UP000236740">
    <property type="component" value="Unassembled WGS sequence"/>
</dbReference>
<evidence type="ECO:0000256" key="1">
    <source>
        <dbReference type="SAM" id="MobiDB-lite"/>
    </source>
</evidence>
<evidence type="ECO:0000256" key="2">
    <source>
        <dbReference type="SAM" id="Phobius"/>
    </source>
</evidence>
<proteinExistence type="predicted"/>
<name>A0A1H6BBM6_9EURY</name>
<evidence type="ECO:0000313" key="4">
    <source>
        <dbReference type="Proteomes" id="UP000236740"/>
    </source>
</evidence>
<feature type="transmembrane region" description="Helical" evidence="2">
    <location>
        <begin position="465"/>
        <end position="488"/>
    </location>
</feature>
<feature type="transmembrane region" description="Helical" evidence="2">
    <location>
        <begin position="617"/>
        <end position="643"/>
    </location>
</feature>
<accession>A0A1H6BBM6</accession>
<feature type="transmembrane region" description="Helical" evidence="2">
    <location>
        <begin position="515"/>
        <end position="538"/>
    </location>
</feature>
<feature type="transmembrane region" description="Helical" evidence="2">
    <location>
        <begin position="227"/>
        <end position="245"/>
    </location>
</feature>
<feature type="transmembrane region" description="Helical" evidence="2">
    <location>
        <begin position="544"/>
        <end position="568"/>
    </location>
</feature>
<feature type="transmembrane region" description="Helical" evidence="2">
    <location>
        <begin position="343"/>
        <end position="363"/>
    </location>
</feature>
<feature type="transmembrane region" description="Helical" evidence="2">
    <location>
        <begin position="265"/>
        <end position="288"/>
    </location>
</feature>
<dbReference type="RefSeq" id="WP_235010809.1">
    <property type="nucleotide sequence ID" value="NZ_CP031312.1"/>
</dbReference>
<dbReference type="EMBL" id="FNVN01000004">
    <property type="protein sequence ID" value="SEG58052.1"/>
    <property type="molecule type" value="Genomic_DNA"/>
</dbReference>
<organism evidence="3 4">
    <name type="scientific">Halobellus limi</name>
    <dbReference type="NCBI Taxonomy" id="699433"/>
    <lineage>
        <taxon>Archaea</taxon>
        <taxon>Methanobacteriati</taxon>
        <taxon>Methanobacteriota</taxon>
        <taxon>Stenosarchaea group</taxon>
        <taxon>Halobacteria</taxon>
        <taxon>Halobacteriales</taxon>
        <taxon>Haloferacaceae</taxon>
        <taxon>Halobellus</taxon>
    </lineage>
</organism>
<feature type="region of interest" description="Disordered" evidence="1">
    <location>
        <begin position="1"/>
        <end position="108"/>
    </location>
</feature>
<feature type="compositionally biased region" description="Acidic residues" evidence="1">
    <location>
        <begin position="49"/>
        <end position="61"/>
    </location>
</feature>
<keyword evidence="2" id="KW-0812">Transmembrane</keyword>
<protein>
    <submittedName>
        <fullName evidence="3">Mn2+ and Fe2+ transporters of the NRAMP family</fullName>
    </submittedName>
</protein>
<sequence>MDPDPSDDDRSAAPSGGDPSQWGDSGTTGGRAGDEGADSGPRSDRIADDGDNSEADRDDDGPGSNREGTGPDSDREGTDPDPDRDDTDARDGPVTTSDGDEVFAPEVEGRQYRGTWYLPLRYDELKRAGDTDDHPDRGEGGAFRLTDLPRVPRVGHIVGPSAIMLGASLGSGETLFWPVLSSQYGWTLLWAFAVGVLTQFVINTELQRWTLATGESVFRAFARVANYWPWLFLAGGLISLGWPGWAAGAARVGTAALGLSGPVSLLGTSLATWKLVAVGLMVLIWLSYQVSSVMYTAVEVFQIGLLFVSIVAAVLLVAVAGSWVEFADLPTAAASVGTLPSDLGIAVFLGGLAFAGAGGYLNLSQSLWAREKGYGMGNYQGRVKNPFHGEDPEPIERDGFSFPPTTTNLKRWREWWRVVQLEHFLTFVVGLFVVAPALMSVAIRYAPGTTSDALQMWLTDVAPALGPIGTVLVFLVLFVALFTTEYAIVESFVRNSVDAIYEAYGREAGWDLETLFWRVLTGFCLWGIVIILAFTSPFEGREPFFFLVVGAAMSGVMMWPYTALVLVMNTTRLPEHLQPGWARVVALWWASGFYGYFSVLLVADTLVEFGLPGFDAAALVAGSGVGGYALWAVFFAVQSYAIAVSAGAKRRAAGTVENAELAAGRFS</sequence>
<reference evidence="3 4" key="1">
    <citation type="submission" date="2016-10" db="EMBL/GenBank/DDBJ databases">
        <authorList>
            <person name="de Groot N.N."/>
        </authorList>
    </citation>
    <scope>NUCLEOTIDE SEQUENCE [LARGE SCALE GENOMIC DNA]</scope>
    <source>
        <strain evidence="3 4">CGMCC 1.10331</strain>
    </source>
</reference>
<feature type="transmembrane region" description="Helical" evidence="2">
    <location>
        <begin position="580"/>
        <end position="597"/>
    </location>
</feature>
<dbReference type="NCBIfam" id="NF037982">
    <property type="entry name" value="Nramp_1"/>
    <property type="match status" value="1"/>
</dbReference>
<feature type="compositionally biased region" description="Acidic residues" evidence="1">
    <location>
        <begin position="79"/>
        <end position="88"/>
    </location>
</feature>